<accession>A0A4V5NLM4</accession>
<proteinExistence type="predicted"/>
<dbReference type="EMBL" id="SWAU01000113">
    <property type="protein sequence ID" value="TKA96217.1"/>
    <property type="molecule type" value="Genomic_DNA"/>
</dbReference>
<dbReference type="AlphaFoldDB" id="A0A4V5NLM4"/>
<name>A0A4V5NLM4_9RHOB</name>
<sequence>MTNQTLHDLIIATSHRLADATLLRRSLANREMVLALHCHLGCLLTTSMVPRKRRSAPVVATGEH</sequence>
<gene>
    <name evidence="1" type="ORF">FAZ78_12615</name>
</gene>
<dbReference type="Proteomes" id="UP000306340">
    <property type="component" value="Unassembled WGS sequence"/>
</dbReference>
<organism evidence="1 2">
    <name type="scientific">Cereibacter changlensis</name>
    <dbReference type="NCBI Taxonomy" id="402884"/>
    <lineage>
        <taxon>Bacteria</taxon>
        <taxon>Pseudomonadati</taxon>
        <taxon>Pseudomonadota</taxon>
        <taxon>Alphaproteobacteria</taxon>
        <taxon>Rhodobacterales</taxon>
        <taxon>Paracoccaceae</taxon>
        <taxon>Cereibacter</taxon>
    </lineage>
</organism>
<evidence type="ECO:0000313" key="1">
    <source>
        <dbReference type="EMBL" id="TKA96217.1"/>
    </source>
</evidence>
<evidence type="ECO:0000313" key="2">
    <source>
        <dbReference type="Proteomes" id="UP000306340"/>
    </source>
</evidence>
<dbReference type="RefSeq" id="WP_136792888.1">
    <property type="nucleotide sequence ID" value="NZ_SWAU01000113.1"/>
</dbReference>
<protein>
    <submittedName>
        <fullName evidence="1">Uncharacterized protein</fullName>
    </submittedName>
</protein>
<comment type="caution">
    <text evidence="1">The sequence shown here is derived from an EMBL/GenBank/DDBJ whole genome shotgun (WGS) entry which is preliminary data.</text>
</comment>
<reference evidence="1 2" key="1">
    <citation type="submission" date="2019-04" db="EMBL/GenBank/DDBJ databases">
        <title>Crypto-aerobic microbial life in anoxic (sulfidic) marine sediments.</title>
        <authorList>
            <person name="Bhattacharya S."/>
            <person name="Roy C."/>
            <person name="Mondal N."/>
            <person name="Sarkar J."/>
            <person name="Mandal S."/>
            <person name="Rameez M.J."/>
            <person name="Ghosh W."/>
        </authorList>
    </citation>
    <scope>NUCLEOTIDE SEQUENCE [LARGE SCALE GENOMIC DNA]</scope>
    <source>
        <strain evidence="1 2">SBBC</strain>
    </source>
</reference>